<dbReference type="InterPro" id="IPR004860">
    <property type="entry name" value="LAGLIDADG_dom"/>
</dbReference>
<dbReference type="Gene3D" id="3.10.28.10">
    <property type="entry name" value="Homing endonucleases"/>
    <property type="match status" value="1"/>
</dbReference>
<name>A0A7V3JA18_UNCC3</name>
<dbReference type="PANTHER" id="PTHR39184:SF1">
    <property type="entry name" value="PBSX PHAGE TERMINASE LARGE SUBUNIT"/>
    <property type="match status" value="1"/>
</dbReference>
<dbReference type="InterPro" id="IPR052380">
    <property type="entry name" value="Viral_DNA_packaging_terminase"/>
</dbReference>
<dbReference type="Pfam" id="PF17288">
    <property type="entry name" value="Terminase_3C"/>
    <property type="match status" value="1"/>
</dbReference>
<dbReference type="GO" id="GO:0016539">
    <property type="term" value="P:intein-mediated protein splicing"/>
    <property type="evidence" value="ECO:0007669"/>
    <property type="project" value="InterPro"/>
</dbReference>
<feature type="domain" description="DOD-type homing endonuclease" evidence="4">
    <location>
        <begin position="283"/>
        <end position="415"/>
    </location>
</feature>
<protein>
    <recommendedName>
        <fullName evidence="4">DOD-type homing endonuclease domain-containing protein</fullName>
    </recommendedName>
</protein>
<dbReference type="Pfam" id="PF03237">
    <property type="entry name" value="Terminase_6N"/>
    <property type="match status" value="1"/>
</dbReference>
<proteinExistence type="predicted"/>
<evidence type="ECO:0000256" key="3">
    <source>
        <dbReference type="SAM" id="Phobius"/>
    </source>
</evidence>
<evidence type="ECO:0000256" key="2">
    <source>
        <dbReference type="ARBA" id="ARBA00023000"/>
    </source>
</evidence>
<dbReference type="PANTHER" id="PTHR39184">
    <property type="match status" value="1"/>
</dbReference>
<dbReference type="EMBL" id="DTGG01000092">
    <property type="protein sequence ID" value="HFZ09066.1"/>
    <property type="molecule type" value="Genomic_DNA"/>
</dbReference>
<dbReference type="InterPro" id="IPR004042">
    <property type="entry name" value="Intein_endonuc_central"/>
</dbReference>
<dbReference type="Gene3D" id="3.30.420.280">
    <property type="match status" value="1"/>
</dbReference>
<evidence type="ECO:0000313" key="5">
    <source>
        <dbReference type="EMBL" id="HFZ09066.1"/>
    </source>
</evidence>
<keyword evidence="2" id="KW-0651">Protein splicing</keyword>
<evidence type="ECO:0000256" key="1">
    <source>
        <dbReference type="ARBA" id="ARBA00022813"/>
    </source>
</evidence>
<dbReference type="SUPFAM" id="SSF51294">
    <property type="entry name" value="Hedgehog/intein (Hint) domain"/>
    <property type="match status" value="1"/>
</dbReference>
<keyword evidence="3" id="KW-0812">Transmembrane</keyword>
<evidence type="ECO:0000259" key="4">
    <source>
        <dbReference type="PROSITE" id="PS50819"/>
    </source>
</evidence>
<dbReference type="PROSITE" id="PS50817">
    <property type="entry name" value="INTEIN_N_TER"/>
    <property type="match status" value="1"/>
</dbReference>
<comment type="caution">
    <text evidence="5">The sequence shown here is derived from an EMBL/GenBank/DDBJ whole genome shotgun (WGS) entry which is preliminary data.</text>
</comment>
<dbReference type="InterPro" id="IPR027434">
    <property type="entry name" value="Homing_endonucl"/>
</dbReference>
<accession>A0A7V3JA18</accession>
<sequence length="778" mass="91160">MAQRVIIPHKFQRDILRSRKRFIIAIAGIQGGKTTAGVLWLIQEIRKNPKGTFLVGSPSFKILNQSTLEKIFDLMPESIWGSYNKMEQVYRLKSGGKIFFRSLESPDSVEGMTANAVWLDEAGQMKYRAWVNVLSRVSATNGRILITTSPYCYDEKTEIYTRNGWKRFGELTNDDEVFACDEHGGGWFEKPQEIVWQRYVGKMFHFKGHAIDLLVTPNHRILYKNSKWFYINTAEHFFNLKNRYLSIPKAVSLEITKEQEFFVLPAVENRISKPINMKDWLAFLGWFLSEGGIRKKGKNGQYQIYISQKEGEKWEILKSDLDRLPFRFSYNKKSSLFFCSNKQLWSYLKKLGNKYTKYIPNEFKFVGKDNLIILIDRMILGDGSYRKNGRKGFSYYTVSKRLAEDFQEVCMLCGIPTKISERRQSSCYINGRKIVPTTSIFHITERVRKRAMVREQRIVDYDGYIGCVAVSTGLILVRRNGEECISGNTINWLYKQVYQKVKNKELGFENFEIVEWESVHNPYFPKENYEHARMVLPLSEFERKYKGMFRRMQGLVYDDIFDEEGNFRCVVNEVPQFQKVICGIDWGYRDPTAIAFLGITDNGVVYLFDEVYKSGLTLPDIVAILKEKVFQYRTSYIYAGKDQPGHIEELNLKGLPTTSANNEIFFGISRVRALIRMGRFYVHRRCLNTLEEFTLYSYKESDKMVEEPADENNHMMDAIRYAVATHPEFVNTEEKVYSTDEKTDQFWKEVKTDIENNYKRLTFGDYDEYLDMITNDYI</sequence>
<keyword evidence="1" id="KW-0068">Autocatalytic cleavage</keyword>
<dbReference type="GO" id="GO:0004519">
    <property type="term" value="F:endonuclease activity"/>
    <property type="evidence" value="ECO:0007669"/>
    <property type="project" value="InterPro"/>
</dbReference>
<feature type="transmembrane region" description="Helical" evidence="3">
    <location>
        <begin position="21"/>
        <end position="42"/>
    </location>
</feature>
<organism evidence="5">
    <name type="scientific">candidate division CPR3 bacterium</name>
    <dbReference type="NCBI Taxonomy" id="2268181"/>
    <lineage>
        <taxon>Bacteria</taxon>
        <taxon>Bacteria division CPR3</taxon>
    </lineage>
</organism>
<dbReference type="InterPro" id="IPR035413">
    <property type="entry name" value="Terminase_L_C"/>
</dbReference>
<dbReference type="AlphaFoldDB" id="A0A7V3JA18"/>
<dbReference type="InterPro" id="IPR036844">
    <property type="entry name" value="Hint_dom_sf"/>
</dbReference>
<dbReference type="Pfam" id="PF14528">
    <property type="entry name" value="LAGLIDADG_3"/>
    <property type="match status" value="1"/>
</dbReference>
<dbReference type="PROSITE" id="PS50819">
    <property type="entry name" value="INTEIN_ENDONUCLEASE"/>
    <property type="match status" value="1"/>
</dbReference>
<reference evidence="5" key="1">
    <citation type="journal article" date="2020" name="mSystems">
        <title>Genome- and Community-Level Interaction Insights into Carbon Utilization and Element Cycling Functions of Hydrothermarchaeota in Hydrothermal Sediment.</title>
        <authorList>
            <person name="Zhou Z."/>
            <person name="Liu Y."/>
            <person name="Xu W."/>
            <person name="Pan J."/>
            <person name="Luo Z.H."/>
            <person name="Li M."/>
        </authorList>
    </citation>
    <scope>NUCLEOTIDE SEQUENCE [LARGE SCALE GENOMIC DNA]</scope>
    <source>
        <strain evidence="5">SpSt-757</strain>
    </source>
</reference>
<keyword evidence="3" id="KW-0472">Membrane</keyword>
<dbReference type="Gene3D" id="3.40.50.300">
    <property type="entry name" value="P-loop containing nucleotide triphosphate hydrolases"/>
    <property type="match status" value="1"/>
</dbReference>
<dbReference type="InterPro" id="IPR027417">
    <property type="entry name" value="P-loop_NTPase"/>
</dbReference>
<keyword evidence="3" id="KW-1133">Transmembrane helix</keyword>
<dbReference type="InterPro" id="IPR006141">
    <property type="entry name" value="Intein_N"/>
</dbReference>
<gene>
    <name evidence="5" type="ORF">ENV41_02920</name>
</gene>
<dbReference type="SUPFAM" id="SSF55608">
    <property type="entry name" value="Homing endonucleases"/>
    <property type="match status" value="1"/>
</dbReference>